<feature type="region of interest" description="Disordered" evidence="1">
    <location>
        <begin position="119"/>
        <end position="141"/>
    </location>
</feature>
<feature type="region of interest" description="Disordered" evidence="1">
    <location>
        <begin position="59"/>
        <end position="78"/>
    </location>
</feature>
<protein>
    <submittedName>
        <fullName evidence="2">Uncharacterized protein</fullName>
    </submittedName>
</protein>
<evidence type="ECO:0000313" key="2">
    <source>
        <dbReference type="EMBL" id="CUR60449.1"/>
    </source>
</evidence>
<reference evidence="2" key="1">
    <citation type="submission" date="2015-08" db="EMBL/GenBank/DDBJ databases">
        <authorList>
            <person name="Babu N.S."/>
            <person name="Beckwith C.J."/>
            <person name="Beseler K.G."/>
            <person name="Brison A."/>
            <person name="Carone J.V."/>
            <person name="Caskin T.P."/>
            <person name="Diamond M."/>
            <person name="Durham M.E."/>
            <person name="Foxe J.M."/>
            <person name="Go M."/>
            <person name="Henderson B.A."/>
            <person name="Jones I.B."/>
            <person name="McGettigan J.A."/>
            <person name="Micheletti S.J."/>
            <person name="Nasrallah M.E."/>
            <person name="Ortiz D."/>
            <person name="Piller C.R."/>
            <person name="Privatt S.R."/>
            <person name="Schneider S.L."/>
            <person name="Sharp S."/>
            <person name="Smith T.C."/>
            <person name="Stanton J.D."/>
            <person name="Ullery H.E."/>
            <person name="Wilson R.J."/>
            <person name="Serrano M.G."/>
            <person name="Buck G."/>
            <person name="Lee V."/>
            <person name="Wang Y."/>
            <person name="Carvalho R."/>
            <person name="Voegtly L."/>
            <person name="Shi R."/>
            <person name="Duckworth R."/>
            <person name="Johnson A."/>
            <person name="Loviza R."/>
            <person name="Walstead R."/>
            <person name="Shah Z."/>
            <person name="Kiflezghi M."/>
            <person name="Wade K."/>
            <person name="Ball S.L."/>
            <person name="Bradley K.W."/>
            <person name="Asai D.J."/>
            <person name="Bowman C.A."/>
            <person name="Russell D.A."/>
            <person name="Pope W.H."/>
            <person name="Jacobs-Sera D."/>
            <person name="Hendrix R.W."/>
            <person name="Hatfull G.F."/>
        </authorList>
    </citation>
    <scope>NUCLEOTIDE SEQUENCE</scope>
</reference>
<dbReference type="AlphaFoldDB" id="A0A2P2CER0"/>
<sequence length="141" mass="15398">MLHLRHQDAPSRIVLRLRRLREHQRLQLTPARSGAPESTRALALLCVSDLEGLGTQPVAEHGDDLADPGSRGFPAGRVPRTPGATLGFLVMRRVVVTERNCSTGSFWVKVHRRSQVSLYLPSSPNAGSPPEGVPLEHSGDR</sequence>
<name>A0A2P2CER0_9ZZZZ</name>
<gene>
    <name evidence="2" type="ORF">NOCA2790008</name>
</gene>
<organism evidence="2">
    <name type="scientific">metagenome</name>
    <dbReference type="NCBI Taxonomy" id="256318"/>
    <lineage>
        <taxon>unclassified sequences</taxon>
        <taxon>metagenomes</taxon>
    </lineage>
</organism>
<proteinExistence type="predicted"/>
<accession>A0A2P2CER0</accession>
<evidence type="ECO:0000256" key="1">
    <source>
        <dbReference type="SAM" id="MobiDB-lite"/>
    </source>
</evidence>
<dbReference type="EMBL" id="CZKA01000077">
    <property type="protein sequence ID" value="CUR60449.1"/>
    <property type="molecule type" value="Genomic_DNA"/>
</dbReference>